<reference evidence="4" key="1">
    <citation type="submission" date="2025-08" db="UniProtKB">
        <authorList>
            <consortium name="Ensembl"/>
        </authorList>
    </citation>
    <scope>IDENTIFICATION</scope>
</reference>
<feature type="compositionally biased region" description="Pro residues" evidence="2">
    <location>
        <begin position="19"/>
        <end position="28"/>
    </location>
</feature>
<organism evidence="4 5">
    <name type="scientific">Monodon monoceros</name>
    <name type="common">Narwhal</name>
    <name type="synonym">Ceratodon monodon</name>
    <dbReference type="NCBI Taxonomy" id="40151"/>
    <lineage>
        <taxon>Eukaryota</taxon>
        <taxon>Metazoa</taxon>
        <taxon>Chordata</taxon>
        <taxon>Craniata</taxon>
        <taxon>Vertebrata</taxon>
        <taxon>Euteleostomi</taxon>
        <taxon>Mammalia</taxon>
        <taxon>Eutheria</taxon>
        <taxon>Laurasiatheria</taxon>
        <taxon>Artiodactyla</taxon>
        <taxon>Whippomorpha</taxon>
        <taxon>Cetacea</taxon>
        <taxon>Odontoceti</taxon>
        <taxon>Monodontidae</taxon>
        <taxon>Monodon</taxon>
    </lineage>
</organism>
<evidence type="ECO:0000256" key="1">
    <source>
        <dbReference type="ARBA" id="ARBA00004123"/>
    </source>
</evidence>
<evidence type="ECO:0000256" key="2">
    <source>
        <dbReference type="SAM" id="MobiDB-lite"/>
    </source>
</evidence>
<dbReference type="Ensembl" id="ENSMMNT00015021765.1">
    <property type="protein sequence ID" value="ENSMMNP00015019809.1"/>
    <property type="gene ID" value="ENSMMNG00015014557.1"/>
</dbReference>
<dbReference type="Proteomes" id="UP000694561">
    <property type="component" value="Unplaced"/>
</dbReference>
<feature type="region of interest" description="Disordered" evidence="2">
    <location>
        <begin position="1"/>
        <end position="39"/>
    </location>
</feature>
<accession>A0A8C6F9N7</accession>
<dbReference type="GeneTree" id="ENSGT00940000162643"/>
<dbReference type="PROSITE" id="PS51978">
    <property type="entry name" value="PBC"/>
    <property type="match status" value="1"/>
</dbReference>
<proteinExistence type="predicted"/>
<dbReference type="GO" id="GO:0003700">
    <property type="term" value="F:DNA-binding transcription factor activity"/>
    <property type="evidence" value="ECO:0007669"/>
    <property type="project" value="InterPro"/>
</dbReference>
<dbReference type="InterPro" id="IPR005542">
    <property type="entry name" value="PBX_PBC_dom"/>
</dbReference>
<protein>
    <recommendedName>
        <fullName evidence="3">PBC domain-containing protein</fullName>
    </recommendedName>
</protein>
<dbReference type="AlphaFoldDB" id="A0A8C6F9N7"/>
<reference evidence="4" key="2">
    <citation type="submission" date="2025-09" db="UniProtKB">
        <authorList>
            <consortium name="Ensembl"/>
        </authorList>
    </citation>
    <scope>IDENTIFICATION</scope>
</reference>
<evidence type="ECO:0000259" key="3">
    <source>
        <dbReference type="PROSITE" id="PS51978"/>
    </source>
</evidence>
<dbReference type="Pfam" id="PF03792">
    <property type="entry name" value="PBC"/>
    <property type="match status" value="1"/>
</dbReference>
<keyword evidence="5" id="KW-1185">Reference proteome</keyword>
<evidence type="ECO:0000313" key="4">
    <source>
        <dbReference type="Ensembl" id="ENSMMNP00015019809.1"/>
    </source>
</evidence>
<comment type="subcellular location">
    <subcellularLocation>
        <location evidence="1">Nucleus</location>
    </subcellularLocation>
</comment>
<feature type="domain" description="PBC" evidence="3">
    <location>
        <begin position="34"/>
        <end position="103"/>
    </location>
</feature>
<evidence type="ECO:0000313" key="5">
    <source>
        <dbReference type="Proteomes" id="UP000694561"/>
    </source>
</evidence>
<dbReference type="GO" id="GO:0005634">
    <property type="term" value="C:nucleus"/>
    <property type="evidence" value="ECO:0007669"/>
    <property type="project" value="UniProtKB-SubCell"/>
</dbReference>
<sequence length="103" mass="11476">MTSARALQARRLQVKRPPHPAPPSPAPRRAPGTLPRPDAGGVLQQIMAITDRSLEEARARKHALNCHGMKPALFIVLCEIKEKTGDAKLRKNLWILDCRWVSP</sequence>
<name>A0A8C6F9N7_MONMO</name>